<dbReference type="GO" id="GO:0005737">
    <property type="term" value="C:cytoplasm"/>
    <property type="evidence" value="ECO:0007669"/>
    <property type="project" value="TreeGrafter"/>
</dbReference>
<keyword evidence="1" id="KW-0547">Nucleotide-binding</keyword>
<dbReference type="GO" id="GO:0005524">
    <property type="term" value="F:ATP binding"/>
    <property type="evidence" value="ECO:0007669"/>
    <property type="project" value="UniProtKB-KW"/>
</dbReference>
<gene>
    <name evidence="3" type="ORF">WA026_018337</name>
</gene>
<reference evidence="3 4" key="1">
    <citation type="submission" date="2023-03" db="EMBL/GenBank/DDBJ databases">
        <title>Genome insight into feeding habits of ladybird beetles.</title>
        <authorList>
            <person name="Li H.-S."/>
            <person name="Huang Y.-H."/>
            <person name="Pang H."/>
        </authorList>
    </citation>
    <scope>NUCLEOTIDE SEQUENCE [LARGE SCALE GENOMIC DNA]</scope>
    <source>
        <strain evidence="3">SYSU_2023b</strain>
        <tissue evidence="3">Whole body</tissue>
    </source>
</reference>
<dbReference type="AlphaFoldDB" id="A0AAW1VEQ1"/>
<protein>
    <submittedName>
        <fullName evidence="3">Uncharacterized protein</fullName>
    </submittedName>
</protein>
<evidence type="ECO:0000256" key="2">
    <source>
        <dbReference type="ARBA" id="ARBA00022840"/>
    </source>
</evidence>
<name>A0AAW1VEQ1_9CUCU</name>
<evidence type="ECO:0000313" key="4">
    <source>
        <dbReference type="Proteomes" id="UP001431783"/>
    </source>
</evidence>
<dbReference type="PANTHER" id="PTHR16305:SF28">
    <property type="entry name" value="GUANYLATE CYCLASE DOMAIN-CONTAINING PROTEIN"/>
    <property type="match status" value="1"/>
</dbReference>
<evidence type="ECO:0000313" key="3">
    <source>
        <dbReference type="EMBL" id="KAK9892138.1"/>
    </source>
</evidence>
<evidence type="ECO:0000256" key="1">
    <source>
        <dbReference type="ARBA" id="ARBA00022741"/>
    </source>
</evidence>
<organism evidence="3 4">
    <name type="scientific">Henosepilachna vigintioctopunctata</name>
    <dbReference type="NCBI Taxonomy" id="420089"/>
    <lineage>
        <taxon>Eukaryota</taxon>
        <taxon>Metazoa</taxon>
        <taxon>Ecdysozoa</taxon>
        <taxon>Arthropoda</taxon>
        <taxon>Hexapoda</taxon>
        <taxon>Insecta</taxon>
        <taxon>Pterygota</taxon>
        <taxon>Neoptera</taxon>
        <taxon>Endopterygota</taxon>
        <taxon>Coleoptera</taxon>
        <taxon>Polyphaga</taxon>
        <taxon>Cucujiformia</taxon>
        <taxon>Coccinelloidea</taxon>
        <taxon>Coccinellidae</taxon>
        <taxon>Epilachninae</taxon>
        <taxon>Epilachnini</taxon>
        <taxon>Henosepilachna</taxon>
    </lineage>
</organism>
<dbReference type="GO" id="GO:0004016">
    <property type="term" value="F:adenylate cyclase activity"/>
    <property type="evidence" value="ECO:0007669"/>
    <property type="project" value="TreeGrafter"/>
</dbReference>
<dbReference type="EMBL" id="JARQZJ010000132">
    <property type="protein sequence ID" value="KAK9892138.1"/>
    <property type="molecule type" value="Genomic_DNA"/>
</dbReference>
<keyword evidence="2" id="KW-0067">ATP-binding</keyword>
<accession>A0AAW1VEQ1</accession>
<keyword evidence="4" id="KW-1185">Reference proteome</keyword>
<comment type="caution">
    <text evidence="3">The sequence shown here is derived from an EMBL/GenBank/DDBJ whole genome shotgun (WGS) entry which is preliminary data.</text>
</comment>
<sequence length="364" mass="42909">MGNTPKKDLNYITPNAIALNFFQSFPPYQQIIIKTASVIGDIFTRSLLTVILELRNNNVFTYAIKSLFDEEIFECGSKYFINNAKVTKNDLSCVCYMQHEEKILYQDYPKYAFCKILHFRNRILRKIAYELLSANQRKDLHLKITELLEYETILCPQCSQHRSTAIIKIKKYQDMIVLFESKKSEIKQPIDIKEIKEVIKREITESRDDEAKNENETLFSKEISIEKFWNSTTCFCLEIFTRIYSDLVHHSQRANHLAKQIFFMYQYGSILILIGELEDAIALLKEASQLCIFGDLEKHQVSNEFSKFIFSRIVTSIAEAYYYLDNYKAAKNYILLCFRQQDIPIISMEYKLCFKLLRRNENPC</sequence>
<dbReference type="PANTHER" id="PTHR16305">
    <property type="entry name" value="TESTICULAR SOLUBLE ADENYLYL CYCLASE"/>
    <property type="match status" value="1"/>
</dbReference>
<proteinExistence type="predicted"/>
<dbReference type="Proteomes" id="UP001431783">
    <property type="component" value="Unassembled WGS sequence"/>
</dbReference>